<organism evidence="1 2">
    <name type="scientific">Aliarcobacter cryaerophilus</name>
    <dbReference type="NCBI Taxonomy" id="28198"/>
    <lineage>
        <taxon>Bacteria</taxon>
        <taxon>Pseudomonadati</taxon>
        <taxon>Campylobacterota</taxon>
        <taxon>Epsilonproteobacteria</taxon>
        <taxon>Campylobacterales</taxon>
        <taxon>Arcobacteraceae</taxon>
        <taxon>Aliarcobacter</taxon>
    </lineage>
</organism>
<evidence type="ECO:0000313" key="2">
    <source>
        <dbReference type="Proteomes" id="UP001164100"/>
    </source>
</evidence>
<accession>A0AA46NPT5</accession>
<dbReference type="RefSeq" id="WP_263514569.1">
    <property type="nucleotide sequence ID" value="NZ_CP099556.1"/>
</dbReference>
<dbReference type="Proteomes" id="UP001164100">
    <property type="component" value="Chromosome"/>
</dbReference>
<evidence type="ECO:0000313" key="1">
    <source>
        <dbReference type="EMBL" id="UYF43436.1"/>
    </source>
</evidence>
<protein>
    <submittedName>
        <fullName evidence="1">Uncharacterized protein</fullName>
    </submittedName>
</protein>
<gene>
    <name evidence="1" type="ORF">NGX11_00485</name>
</gene>
<dbReference type="AlphaFoldDB" id="A0AA46NPT5"/>
<reference evidence="1" key="1">
    <citation type="journal article" date="2022" name="Front. Microbiol.">
        <title>Species classification and novel plasmid identifications in Arcobacter cryaerophilus and Arcobacter cryaerophilus-like organisms.</title>
        <authorList>
            <person name="Zhou G."/>
            <person name="Wang M."/>
            <person name="Wang H."/>
            <person name="Chen X."/>
            <person name="Gu Y."/>
            <person name="Shao Z."/>
            <person name="Zhang J."/>
            <person name="Zhang M."/>
        </authorList>
    </citation>
    <scope>NUCLEOTIDE SEQUENCE</scope>
    <source>
        <strain evidence="1">ICDCAC48</strain>
    </source>
</reference>
<name>A0AA46NPT5_9BACT</name>
<dbReference type="EMBL" id="CP099556">
    <property type="protein sequence ID" value="UYF43436.1"/>
    <property type="molecule type" value="Genomic_DNA"/>
</dbReference>
<sequence length="55" mass="6239">MENKKGREIAESEVLGAIKYLESINERINIINVAEVVGCHPSIHKGFNNIYKKIQ</sequence>
<proteinExistence type="predicted"/>